<dbReference type="InterPro" id="IPR046450">
    <property type="entry name" value="PA_dom_sf"/>
</dbReference>
<proteinExistence type="predicted"/>
<feature type="region of interest" description="Disordered" evidence="1">
    <location>
        <begin position="30"/>
        <end position="84"/>
    </location>
</feature>
<sequence>MKSRSTLRGAALAAALVLTAASAAPAVAADVNGQGGGQHGPGKPGPGHGDHKPGKPGKPEDPGKPEKPGKPGKPDKPGRDQSAQLRKAVTEQNVFGHLAALQRTAEANGGNRAAGTPGYEAGAAYIEGQLRRAGYDPVRQYFSYDQYVLAGQELEQVEPNQQTYTAGTDYTAMSYSAAGEVTAAVVPVDINLAGDRASTSGCEAADFAGFEAGSIALLQRGTCDFGTKVANAAAAGAAAAVVFNQGNDVPGDDRFGLVNGTLGSELSAIPAVGATFALGEELAGTPGAVLRLGVDASVRTVDTFNILSDTRQGDPGRQVVVGAHLDSVLEGPGINDNGSGSAAILETAIQLQRSGNKFKLENQVRFAFWGGEEDGLVGSDYYVSQLDQAGLDNTLLNLNFDMVGSPNFVRFVYDGDGDAFGTAGPTGSDVIEGVFNEYFAEQGLATAPTEFDGRSDYYGFINNGIPAGGLFTGAEGVKTAEEAALFGGTAGESYDPCYHSACDDLTNINRQVLDEMSDAVAHATLTFAQTDADLRGGEPVGPSARSFAAEQPARQGHLWRR</sequence>
<dbReference type="SUPFAM" id="SSF52025">
    <property type="entry name" value="PA domain"/>
    <property type="match status" value="1"/>
</dbReference>
<dbReference type="GO" id="GO:0008235">
    <property type="term" value="F:metalloexopeptidase activity"/>
    <property type="evidence" value="ECO:0007669"/>
    <property type="project" value="InterPro"/>
</dbReference>
<dbReference type="PANTHER" id="PTHR12147">
    <property type="entry name" value="METALLOPEPTIDASE M28 FAMILY MEMBER"/>
    <property type="match status" value="1"/>
</dbReference>
<dbReference type="Gene3D" id="3.50.30.30">
    <property type="match status" value="1"/>
</dbReference>
<feature type="domain" description="PA" evidence="3">
    <location>
        <begin position="182"/>
        <end position="282"/>
    </location>
</feature>
<dbReference type="Pfam" id="PF02225">
    <property type="entry name" value="PA"/>
    <property type="match status" value="1"/>
</dbReference>
<dbReference type="GO" id="GO:0004177">
    <property type="term" value="F:aminopeptidase activity"/>
    <property type="evidence" value="ECO:0007669"/>
    <property type="project" value="UniProtKB-KW"/>
</dbReference>
<protein>
    <submittedName>
        <fullName evidence="5">Aminopeptidase S</fullName>
    </submittedName>
</protein>
<feature type="signal peptide" evidence="2">
    <location>
        <begin position="1"/>
        <end position="28"/>
    </location>
</feature>
<keyword evidence="2" id="KW-0732">Signal</keyword>
<keyword evidence="5" id="KW-0378">Hydrolase</keyword>
<dbReference type="PANTHER" id="PTHR12147:SF26">
    <property type="entry name" value="PEPTIDASE M28 DOMAIN-CONTAINING PROTEIN"/>
    <property type="match status" value="1"/>
</dbReference>
<dbReference type="PATRIC" id="fig|1461584.3.peg.839"/>
<dbReference type="Gene3D" id="3.40.630.10">
    <property type="entry name" value="Zn peptidases"/>
    <property type="match status" value="2"/>
</dbReference>
<organism evidence="5">
    <name type="scientific">Arthrobacter saudimassiliensis</name>
    <dbReference type="NCBI Taxonomy" id="1461584"/>
    <lineage>
        <taxon>Bacteria</taxon>
        <taxon>Bacillati</taxon>
        <taxon>Actinomycetota</taxon>
        <taxon>Actinomycetes</taxon>
        <taxon>Micrococcales</taxon>
        <taxon>Micrococcaceae</taxon>
        <taxon>Arthrobacter</taxon>
    </lineage>
</organism>
<dbReference type="GO" id="GO:0006508">
    <property type="term" value="P:proteolysis"/>
    <property type="evidence" value="ECO:0007669"/>
    <property type="project" value="InterPro"/>
</dbReference>
<evidence type="ECO:0000259" key="3">
    <source>
        <dbReference type="Pfam" id="PF02225"/>
    </source>
</evidence>
<keyword evidence="5" id="KW-0645">Protease</keyword>
<accession>A0A078MQ70</accession>
<feature type="compositionally biased region" description="Basic and acidic residues" evidence="1">
    <location>
        <begin position="48"/>
        <end position="79"/>
    </location>
</feature>
<feature type="chain" id="PRO_5039035986" evidence="2">
    <location>
        <begin position="29"/>
        <end position="561"/>
    </location>
</feature>
<dbReference type="Pfam" id="PF04389">
    <property type="entry name" value="Peptidase_M28"/>
    <property type="match status" value="1"/>
</dbReference>
<evidence type="ECO:0000313" key="5">
    <source>
        <dbReference type="EMBL" id="CEA07532.1"/>
    </source>
</evidence>
<reference evidence="5" key="1">
    <citation type="submission" date="2014-07" db="EMBL/GenBank/DDBJ databases">
        <authorList>
            <person name="Urmite Genomes Urmite Genomes"/>
        </authorList>
    </citation>
    <scope>NUCLEOTIDE SEQUENCE</scope>
    <source>
        <strain evidence="5">11W110_air</strain>
    </source>
</reference>
<gene>
    <name evidence="5" type="ORF">BN1051_00847</name>
</gene>
<dbReference type="InterPro" id="IPR003137">
    <property type="entry name" value="PA_domain"/>
</dbReference>
<feature type="domain" description="Peptidase M28" evidence="4">
    <location>
        <begin position="305"/>
        <end position="523"/>
    </location>
</feature>
<feature type="region of interest" description="Disordered" evidence="1">
    <location>
        <begin position="533"/>
        <end position="561"/>
    </location>
</feature>
<dbReference type="SUPFAM" id="SSF53187">
    <property type="entry name" value="Zn-dependent exopeptidases"/>
    <property type="match status" value="1"/>
</dbReference>
<dbReference type="AlphaFoldDB" id="A0A078MQ70"/>
<dbReference type="EMBL" id="LN483070">
    <property type="protein sequence ID" value="CEA07532.1"/>
    <property type="molecule type" value="Genomic_DNA"/>
</dbReference>
<dbReference type="InterPro" id="IPR007484">
    <property type="entry name" value="Peptidase_M28"/>
</dbReference>
<feature type="compositionally biased region" description="Gly residues" evidence="1">
    <location>
        <begin position="33"/>
        <end position="47"/>
    </location>
</feature>
<name>A0A078MQ70_9MICC</name>
<evidence type="ECO:0000256" key="1">
    <source>
        <dbReference type="SAM" id="MobiDB-lite"/>
    </source>
</evidence>
<evidence type="ECO:0000259" key="4">
    <source>
        <dbReference type="Pfam" id="PF04389"/>
    </source>
</evidence>
<keyword evidence="5" id="KW-0031">Aminopeptidase</keyword>
<evidence type="ECO:0000256" key="2">
    <source>
        <dbReference type="SAM" id="SignalP"/>
    </source>
</evidence>
<dbReference type="InterPro" id="IPR045175">
    <property type="entry name" value="M28_fam"/>
</dbReference>